<evidence type="ECO:0000256" key="5">
    <source>
        <dbReference type="ARBA" id="ARBA00022753"/>
    </source>
</evidence>
<dbReference type="GO" id="GO:0006893">
    <property type="term" value="P:Golgi to plasma membrane transport"/>
    <property type="evidence" value="ECO:0007669"/>
    <property type="project" value="TreeGrafter"/>
</dbReference>
<dbReference type="GO" id="GO:0031901">
    <property type="term" value="C:early endosome membrane"/>
    <property type="evidence" value="ECO:0007669"/>
    <property type="project" value="UniProtKB-SubCell"/>
</dbReference>
<dbReference type="Gene3D" id="2.60.40.1230">
    <property type="match status" value="1"/>
</dbReference>
<dbReference type="InterPro" id="IPR041198">
    <property type="entry name" value="GGA_N-GAT"/>
</dbReference>
<dbReference type="GO" id="GO:0043130">
    <property type="term" value="F:ubiquitin binding"/>
    <property type="evidence" value="ECO:0007669"/>
    <property type="project" value="InterPro"/>
</dbReference>
<organism evidence="13 14">
    <name type="scientific">Dermatophagoides farinae</name>
    <name type="common">American house dust mite</name>
    <dbReference type="NCBI Taxonomy" id="6954"/>
    <lineage>
        <taxon>Eukaryota</taxon>
        <taxon>Metazoa</taxon>
        <taxon>Ecdysozoa</taxon>
        <taxon>Arthropoda</taxon>
        <taxon>Chelicerata</taxon>
        <taxon>Arachnida</taxon>
        <taxon>Acari</taxon>
        <taxon>Acariformes</taxon>
        <taxon>Sarcoptiformes</taxon>
        <taxon>Astigmata</taxon>
        <taxon>Psoroptidia</taxon>
        <taxon>Analgoidea</taxon>
        <taxon>Pyroglyphidae</taxon>
        <taxon>Dermatophagoidinae</taxon>
        <taxon>Dermatophagoides</taxon>
    </lineage>
</organism>
<dbReference type="InterPro" id="IPR008152">
    <property type="entry name" value="Clathrin_a/b/g-adaptin_app_Ig"/>
</dbReference>
<dbReference type="EMBL" id="ASGP02000002">
    <property type="protein sequence ID" value="KAH9520706.1"/>
    <property type="molecule type" value="Genomic_DNA"/>
</dbReference>
<evidence type="ECO:0000313" key="14">
    <source>
        <dbReference type="Proteomes" id="UP000790347"/>
    </source>
</evidence>
<evidence type="ECO:0000256" key="6">
    <source>
        <dbReference type="ARBA" id="ARBA00022843"/>
    </source>
</evidence>
<comment type="caution">
    <text evidence="13">The sequence shown here is derived from an EMBL/GenBank/DDBJ whole genome shotgun (WGS) entry which is preliminary data.</text>
</comment>
<dbReference type="Pfam" id="PF18308">
    <property type="entry name" value="GGA_N-GAT"/>
    <property type="match status" value="1"/>
</dbReference>
<evidence type="ECO:0000313" key="13">
    <source>
        <dbReference type="EMBL" id="KAH9520706.1"/>
    </source>
</evidence>
<evidence type="ECO:0000256" key="2">
    <source>
        <dbReference type="ARBA" id="ARBA00004220"/>
    </source>
</evidence>
<feature type="domain" description="GAE" evidence="11">
    <location>
        <begin position="491"/>
        <end position="603"/>
    </location>
</feature>
<evidence type="ECO:0000259" key="11">
    <source>
        <dbReference type="PROSITE" id="PS50180"/>
    </source>
</evidence>
<evidence type="ECO:0000256" key="9">
    <source>
        <dbReference type="ARBA" id="ARBA00023136"/>
    </source>
</evidence>
<keyword evidence="6" id="KW-0832">Ubl conjugation</keyword>
<reference evidence="13" key="1">
    <citation type="submission" date="2013-05" db="EMBL/GenBank/DDBJ databases">
        <authorList>
            <person name="Yim A.K.Y."/>
            <person name="Chan T.F."/>
            <person name="Ji K.M."/>
            <person name="Liu X.Y."/>
            <person name="Zhou J.W."/>
            <person name="Li R.Q."/>
            <person name="Yang K.Y."/>
            <person name="Li J."/>
            <person name="Li M."/>
            <person name="Law P.T.W."/>
            <person name="Wu Y.L."/>
            <person name="Cai Z.L."/>
            <person name="Qin H."/>
            <person name="Bao Y."/>
            <person name="Leung R.K.K."/>
            <person name="Ng P.K.S."/>
            <person name="Zou J."/>
            <person name="Zhong X.J."/>
            <person name="Ran P.X."/>
            <person name="Zhong N.S."/>
            <person name="Liu Z.G."/>
            <person name="Tsui S.K.W."/>
        </authorList>
    </citation>
    <scope>NUCLEOTIDE SEQUENCE</scope>
    <source>
        <strain evidence="13">Derf</strain>
        <tissue evidence="13">Whole organism</tissue>
    </source>
</reference>
<keyword evidence="9" id="KW-0472">Membrane</keyword>
<dbReference type="SUPFAM" id="SSF48464">
    <property type="entry name" value="ENTH/VHS domain"/>
    <property type="match status" value="1"/>
</dbReference>
<comment type="subcellular location">
    <subcellularLocation>
        <location evidence="2">Early endosome membrane</location>
        <topology evidence="2">Peripheral membrane protein</topology>
    </subcellularLocation>
    <subcellularLocation>
        <location evidence="1">Golgi apparatus</location>
        <location evidence="1">trans-Golgi network membrane</location>
        <topology evidence="1">Peripheral membrane protein</topology>
    </subcellularLocation>
</comment>
<evidence type="ECO:0000256" key="8">
    <source>
        <dbReference type="ARBA" id="ARBA00023034"/>
    </source>
</evidence>
<dbReference type="GO" id="GO:0006886">
    <property type="term" value="P:intracellular protein transport"/>
    <property type="evidence" value="ECO:0007669"/>
    <property type="project" value="InterPro"/>
</dbReference>
<dbReference type="SMART" id="SM00809">
    <property type="entry name" value="Alpha_adaptinC2"/>
    <property type="match status" value="1"/>
</dbReference>
<keyword evidence="5" id="KW-0967">Endosome</keyword>
<name>A0A922L544_DERFA</name>
<evidence type="ECO:0000256" key="1">
    <source>
        <dbReference type="ARBA" id="ARBA00004150"/>
    </source>
</evidence>
<dbReference type="GO" id="GO:0035091">
    <property type="term" value="F:phosphatidylinositol binding"/>
    <property type="evidence" value="ECO:0007669"/>
    <property type="project" value="InterPro"/>
</dbReference>
<dbReference type="Pfam" id="PF00790">
    <property type="entry name" value="VHS"/>
    <property type="match status" value="1"/>
</dbReference>
<keyword evidence="4" id="KW-0813">Transport</keyword>
<evidence type="ECO:0000259" key="12">
    <source>
        <dbReference type="PROSITE" id="PS50909"/>
    </source>
</evidence>
<dbReference type="SMART" id="SM00288">
    <property type="entry name" value="VHS"/>
    <property type="match status" value="1"/>
</dbReference>
<dbReference type="SUPFAM" id="SSF49348">
    <property type="entry name" value="Clathrin adaptor appendage domain"/>
    <property type="match status" value="1"/>
</dbReference>
<keyword evidence="7" id="KW-0653">Protein transport</keyword>
<sequence length="683" mass="78690">MQTNSIQQSSSTIKTSVTTNLELTELDICLARCTNPLTRITDELIDQLCLVTNSQTNGPYTTLKFLAYKAQSPQESEALHSLRVLELVAKRGGYRIADELGKFRFLNEIIKIVSPKYLAHQTSAKVGQRIIELIFQWSMDFKELPKIFEAYQMLKVQKIVHEDPVHVLKNYRPPTPPKPRPKHEIFDDEQTVKTLRSLIESGRAENLEAANQMIKNLALKAESRDQFKANFGSELESARNCAHLLNEMVAQSNTNLKIDSESKRILYRGTTDEDMQLMRELLCNCETIRFRLYRFSNQITENDHEELRQLIEVSDMLMSTINSCKRYFILLDDPKLLQTTNDSYDDINDNNRSNPVEEERLLDLNTTPLTSPKRISLENIDDLDYSLDDNGSIQESMLRDLMATTTLNNTRTKLHIHTSTSDNSNLHQLADMFGRQNLSTDQQKINHKNGKMASTKSITLNQQSNKEFTDLSELLASINQICYEDIQPCREMRPPLLVFNDDGLVVNLHFTGNNPHQQVSVFLLTFTNYNRSTITDIHFWAAVPKRMKVKLQYQTGSTLPGLQNGQDFPETFISQVMLIACDQSYYNNDNDDIVNQQQHHSLDTIRNLQQNSSLMNIENDDNDDHDHDHDNYHQRHHTQLIAEQKRSSIQYKLKFKLTFSIDGKFSEHVSQLVWSQNCQSSSS</sequence>
<dbReference type="InterPro" id="IPR004152">
    <property type="entry name" value="GAT_dom"/>
</dbReference>
<proteinExistence type="inferred from homology"/>
<dbReference type="PROSITE" id="PS50179">
    <property type="entry name" value="VHS"/>
    <property type="match status" value="1"/>
</dbReference>
<dbReference type="InterPro" id="IPR008153">
    <property type="entry name" value="GAE_dom"/>
</dbReference>
<dbReference type="SUPFAM" id="SSF89009">
    <property type="entry name" value="GAT-like domain"/>
    <property type="match status" value="1"/>
</dbReference>
<evidence type="ECO:0000256" key="3">
    <source>
        <dbReference type="ARBA" id="ARBA00008099"/>
    </source>
</evidence>
<dbReference type="Proteomes" id="UP000790347">
    <property type="component" value="Unassembled WGS sequence"/>
</dbReference>
<dbReference type="GO" id="GO:0031267">
    <property type="term" value="F:small GTPase binding"/>
    <property type="evidence" value="ECO:0007669"/>
    <property type="project" value="InterPro"/>
</dbReference>
<keyword evidence="14" id="KW-1185">Reference proteome</keyword>
<dbReference type="PROSITE" id="PS50909">
    <property type="entry name" value="GAT"/>
    <property type="match status" value="1"/>
</dbReference>
<evidence type="ECO:0000256" key="7">
    <source>
        <dbReference type="ARBA" id="ARBA00022927"/>
    </source>
</evidence>
<dbReference type="Gene3D" id="1.25.40.90">
    <property type="match status" value="1"/>
</dbReference>
<comment type="similarity">
    <text evidence="3">Belongs to the GGA protein family.</text>
</comment>
<dbReference type="InterPro" id="IPR027422">
    <property type="entry name" value="GGA1-3"/>
</dbReference>
<feature type="domain" description="VHS" evidence="10">
    <location>
        <begin position="43"/>
        <end position="162"/>
    </location>
</feature>
<dbReference type="Pfam" id="PF02883">
    <property type="entry name" value="Alpha_adaptinC2"/>
    <property type="match status" value="1"/>
</dbReference>
<dbReference type="GO" id="GO:0034394">
    <property type="term" value="P:protein localization to cell surface"/>
    <property type="evidence" value="ECO:0007669"/>
    <property type="project" value="TreeGrafter"/>
</dbReference>
<reference evidence="13" key="2">
    <citation type="journal article" date="2022" name="Res Sq">
        <title>Comparative Genomics Reveals Insights into the Divergent Evolution of Astigmatic Mites and Household Pest Adaptations.</title>
        <authorList>
            <person name="Xiong Q."/>
            <person name="Wan A.T.-Y."/>
            <person name="Liu X.-Y."/>
            <person name="Fung C.S.-H."/>
            <person name="Xiao X."/>
            <person name="Malainual N."/>
            <person name="Hou J."/>
            <person name="Wang L."/>
            <person name="Wang M."/>
            <person name="Yang K."/>
            <person name="Cui Y."/>
            <person name="Leung E."/>
            <person name="Nong W."/>
            <person name="Shin S.-K."/>
            <person name="Au S."/>
            <person name="Jeong K.Y."/>
            <person name="Chew F.T."/>
            <person name="Hui J."/>
            <person name="Leung T.F."/>
            <person name="Tungtrongchitr A."/>
            <person name="Zhong N."/>
            <person name="Liu Z."/>
            <person name="Tsui S."/>
        </authorList>
    </citation>
    <scope>NUCLEOTIDE SEQUENCE</scope>
    <source>
        <strain evidence="13">Derf</strain>
        <tissue evidence="13">Whole organism</tissue>
    </source>
</reference>
<protein>
    <submittedName>
        <fullName evidence="13">ARF-binding protein</fullName>
    </submittedName>
</protein>
<dbReference type="PANTHER" id="PTHR45905">
    <property type="entry name" value="GOLGI-LOCALIZED, GAMMA-ADAPTIN EAR CONTAINING, ARF BINDING PROTEIN"/>
    <property type="match status" value="1"/>
</dbReference>
<dbReference type="AlphaFoldDB" id="A0A922L544"/>
<keyword evidence="8" id="KW-0333">Golgi apparatus</keyword>
<dbReference type="PROSITE" id="PS50180">
    <property type="entry name" value="GAE"/>
    <property type="match status" value="1"/>
</dbReference>
<dbReference type="Gene3D" id="1.20.5.170">
    <property type="match status" value="1"/>
</dbReference>
<dbReference type="Gene3D" id="1.20.58.160">
    <property type="match status" value="1"/>
</dbReference>
<dbReference type="PANTHER" id="PTHR45905:SF1">
    <property type="entry name" value="GOLGI-LOCALIZED, GAMMA-ADAPTIN EAR CONTAINING, ARF BINDING PROTEIN"/>
    <property type="match status" value="1"/>
</dbReference>
<dbReference type="InterPro" id="IPR002014">
    <property type="entry name" value="VHS_dom"/>
</dbReference>
<feature type="domain" description="GAT" evidence="12">
    <location>
        <begin position="188"/>
        <end position="329"/>
    </location>
</feature>
<evidence type="ECO:0000259" key="10">
    <source>
        <dbReference type="PROSITE" id="PS50179"/>
    </source>
</evidence>
<dbReference type="InterPro" id="IPR008942">
    <property type="entry name" value="ENTH_VHS"/>
</dbReference>
<dbReference type="GO" id="GO:0005802">
    <property type="term" value="C:trans-Golgi network"/>
    <property type="evidence" value="ECO:0007669"/>
    <property type="project" value="InterPro"/>
</dbReference>
<dbReference type="InterPro" id="IPR013041">
    <property type="entry name" value="Clathrin_app_Ig-like_sf"/>
</dbReference>
<accession>A0A922L544</accession>
<gene>
    <name evidence="13" type="primary">GGA1</name>
    <name evidence="13" type="ORF">DERF_004397</name>
</gene>
<evidence type="ECO:0000256" key="4">
    <source>
        <dbReference type="ARBA" id="ARBA00022448"/>
    </source>
</evidence>
<dbReference type="InterPro" id="IPR038425">
    <property type="entry name" value="GAT_sf"/>
</dbReference>